<dbReference type="Proteomes" id="UP001501509">
    <property type="component" value="Unassembled WGS sequence"/>
</dbReference>
<evidence type="ECO:0000313" key="2">
    <source>
        <dbReference type="EMBL" id="GAA2630879.1"/>
    </source>
</evidence>
<evidence type="ECO:0000256" key="1">
    <source>
        <dbReference type="SAM" id="SignalP"/>
    </source>
</evidence>
<feature type="chain" id="PRO_5046021771" evidence="1">
    <location>
        <begin position="32"/>
        <end position="204"/>
    </location>
</feature>
<proteinExistence type="predicted"/>
<keyword evidence="1" id="KW-0732">Signal</keyword>
<evidence type="ECO:0000313" key="3">
    <source>
        <dbReference type="Proteomes" id="UP001501509"/>
    </source>
</evidence>
<dbReference type="EMBL" id="BAAATD010000015">
    <property type="protein sequence ID" value="GAA2630879.1"/>
    <property type="molecule type" value="Genomic_DNA"/>
</dbReference>
<keyword evidence="3" id="KW-1185">Reference proteome</keyword>
<reference evidence="2 3" key="1">
    <citation type="journal article" date="2019" name="Int. J. Syst. Evol. Microbiol.">
        <title>The Global Catalogue of Microorganisms (GCM) 10K type strain sequencing project: providing services to taxonomists for standard genome sequencing and annotation.</title>
        <authorList>
            <consortium name="The Broad Institute Genomics Platform"/>
            <consortium name="The Broad Institute Genome Sequencing Center for Infectious Disease"/>
            <person name="Wu L."/>
            <person name="Ma J."/>
        </authorList>
    </citation>
    <scope>NUCLEOTIDE SEQUENCE [LARGE SCALE GENOMIC DNA]</scope>
    <source>
        <strain evidence="2 3">JCM 6833</strain>
    </source>
</reference>
<accession>A0ABN3QNR8</accession>
<comment type="caution">
    <text evidence="2">The sequence shown here is derived from an EMBL/GenBank/DDBJ whole genome shotgun (WGS) entry which is preliminary data.</text>
</comment>
<name>A0ABN3QNR8_9ACTN</name>
<sequence length="204" mass="21429">MRVRTRVIARVVTGAVAAAAAFTGFAQPGYAAPRDYNYSGTSQTKITGIGADLTFTPTKATVRADVDSGEISSVTVTTPEARSEFNLFGFLPTNIKVKVTQAGEWKGTIKADTVNVTGPIDIQILETGHFGIPIPLPDCKTTKPAQLNLVSQGPFDIATGGTLVGTYKIPEMSWGCLFDTPIINALVGGKDNPLTIKLTGGVGR</sequence>
<protein>
    <submittedName>
        <fullName evidence="2">Uncharacterized protein</fullName>
    </submittedName>
</protein>
<feature type="signal peptide" evidence="1">
    <location>
        <begin position="1"/>
        <end position="31"/>
    </location>
</feature>
<gene>
    <name evidence="2" type="ORF">GCM10010411_81030</name>
</gene>
<organism evidence="2 3">
    <name type="scientific">Actinomadura fulvescens</name>
    <dbReference type="NCBI Taxonomy" id="46160"/>
    <lineage>
        <taxon>Bacteria</taxon>
        <taxon>Bacillati</taxon>
        <taxon>Actinomycetota</taxon>
        <taxon>Actinomycetes</taxon>
        <taxon>Streptosporangiales</taxon>
        <taxon>Thermomonosporaceae</taxon>
        <taxon>Actinomadura</taxon>
    </lineage>
</organism>